<reference evidence="1 2" key="1">
    <citation type="submission" date="2016-04" db="EMBL/GenBank/DDBJ databases">
        <title>Genome analyses suggest a sexual origin of heterokaryosis in a supposedly ancient asexual fungus.</title>
        <authorList>
            <person name="Ropars J."/>
            <person name="Sedzielewska K."/>
            <person name="Noel J."/>
            <person name="Charron P."/>
            <person name="Farinelli L."/>
            <person name="Marton T."/>
            <person name="Kruger M."/>
            <person name="Pelin A."/>
            <person name="Brachmann A."/>
            <person name="Corradi N."/>
        </authorList>
    </citation>
    <scope>NUCLEOTIDE SEQUENCE [LARGE SCALE GENOMIC DNA]</scope>
    <source>
        <strain evidence="1 2">C2</strain>
    </source>
</reference>
<dbReference type="AlphaFoldDB" id="A0A2N1MCQ0"/>
<dbReference type="VEuPathDB" id="FungiDB:FUN_004882"/>
<dbReference type="Proteomes" id="UP000233469">
    <property type="component" value="Unassembled WGS sequence"/>
</dbReference>
<comment type="caution">
    <text evidence="1">The sequence shown here is derived from an EMBL/GenBank/DDBJ whole genome shotgun (WGS) entry which is preliminary data.</text>
</comment>
<dbReference type="VEuPathDB" id="FungiDB:RhiirA1_476221"/>
<accession>A0A2N1MCQ0</accession>
<protein>
    <submittedName>
        <fullName evidence="1">Uncharacterized protein</fullName>
    </submittedName>
</protein>
<gene>
    <name evidence="1" type="ORF">RhiirC2_794855</name>
</gene>
<sequence length="296" mass="35297">MVKTNYSPVVVHALNNLQYRYSDETPEMWCSRISYPFKKLLENNPKYFSKNAFIQMTERSYKDGRFRVGERSVYIYCTVCDSLVTIRENTIEYANNHLNECITRIAKRRIAYSNPIQKNVKKRVSSELSDDEIDEIYRTLCFTLSKCWTKYSYHSTKEDRKRVVNHLINSAKVIQQAWRAFKLRPETWTQRVWNMVRNDGTPDEKKFLGITPRKIRVPDDRYIDYIWDPSYLLAGINRGDKIQAKDMPAHYQNHPILYDHYTPQSWAEKKKYQLYIRLTTQILNIIVLPNTSTMTM</sequence>
<reference evidence="1 2" key="2">
    <citation type="submission" date="2017-10" db="EMBL/GenBank/DDBJ databases">
        <title>Extensive intraspecific genome diversity in a model arbuscular mycorrhizal fungus.</title>
        <authorList>
            <person name="Chen E.C.H."/>
            <person name="Morin E."/>
            <person name="Baudet D."/>
            <person name="Noel J."/>
            <person name="Ndikumana S."/>
            <person name="Charron P."/>
            <person name="St-Onge C."/>
            <person name="Giorgi J."/>
            <person name="Grigoriev I.V."/>
            <person name="Roux C."/>
            <person name="Martin F.M."/>
            <person name="Corradi N."/>
        </authorList>
    </citation>
    <scope>NUCLEOTIDE SEQUENCE [LARGE SCALE GENOMIC DNA]</scope>
    <source>
        <strain evidence="1 2">C2</strain>
    </source>
</reference>
<dbReference type="EMBL" id="LLXL01003055">
    <property type="protein sequence ID" value="PKK59427.1"/>
    <property type="molecule type" value="Genomic_DNA"/>
</dbReference>
<evidence type="ECO:0000313" key="1">
    <source>
        <dbReference type="EMBL" id="PKK59427.1"/>
    </source>
</evidence>
<name>A0A2N1MCQ0_9GLOM</name>
<proteinExistence type="predicted"/>
<organism evidence="1 2">
    <name type="scientific">Rhizophagus irregularis</name>
    <dbReference type="NCBI Taxonomy" id="588596"/>
    <lineage>
        <taxon>Eukaryota</taxon>
        <taxon>Fungi</taxon>
        <taxon>Fungi incertae sedis</taxon>
        <taxon>Mucoromycota</taxon>
        <taxon>Glomeromycotina</taxon>
        <taxon>Glomeromycetes</taxon>
        <taxon>Glomerales</taxon>
        <taxon>Glomeraceae</taxon>
        <taxon>Rhizophagus</taxon>
    </lineage>
</organism>
<evidence type="ECO:0000313" key="2">
    <source>
        <dbReference type="Proteomes" id="UP000233469"/>
    </source>
</evidence>
<dbReference type="VEuPathDB" id="FungiDB:RhiirFUN_001907"/>